<protein>
    <submittedName>
        <fullName evidence="4">p18</fullName>
    </submittedName>
</protein>
<keyword evidence="5" id="KW-1185">Reference proteome</keyword>
<dbReference type="Pfam" id="PF09718">
    <property type="entry name" value="Tape_meas_lam_C"/>
    <property type="match status" value="1"/>
</dbReference>
<feature type="domain" description="Bacteriophage tail tape measure C-terminal" evidence="3">
    <location>
        <begin position="772"/>
        <end position="845"/>
    </location>
</feature>
<dbReference type="GeneID" id="5247107"/>
<name>A5H1M1_9CAUD</name>
<sequence>MSDVIGRSRIELTGDSSGVVNSVNQAKQSVQSLVTEVDKASNRQTAANKRVEASLIRQVNTYGLTREEILRYNIAQKTTGETANKLTQALDAQVRKLKEAASVNVAAATDAENAALQKQIDIRDRLSKLLSTARGQKILEAESARSATVPGKPQLSEGQLRFARQSTPAQIQDFLVQIQGGQSPLTALFQQGSQLHGLYGSVGAAVKGVGSAIMAVVNPITVSAAAIAGLGYAAYKGAQETQALNEALIKSGNAAGVTTQSLIDAASKLDDVQGVTTGKAVEVLAQLAATGEFTGAQMDMAGEAALKWSVATGTAVEDVISNFSKIADDPVKALIALDKQLNFANDSQIAFVQSLVESGRQTEAANQVMQLYSDTLKKRSEDVVANLGYMERAWRNVTNAAKESWDAIKAVGRDKSTGDRIKELREFIDLETRAAKFDVNQSNNTNRYEKIKEAQEELRKLNTQFVTLIDPSAPDPQAQRRAKEANAKLRDENARAEEQAALSSKSLAERLEAEKTRLHRLGVTDRAAIDKALQIATDKFNASQKTKSAGSVSDGGLGAARLSAIKAEAQDQKKALEDQTQDLKQQFADREVSAKNYYAGLRDLATKGTEVEVSSIQKQIAELEKQTGARQKSGAIAVQIQSLQERSAALQAQGAARVAQITKEEADAAEKRAAGLRAYREALDQTTQAMAADYDSKIRSIGLGDRQFEIETKINAVLADKAKRLREIAQQEQARQIDPEAAAANRNSVEEAAAQQVETIKSKYAELQKAQGDALNGLSAGLQNYVDEADNVAGAVKSSVESVAKGLEDVFVTVATTGKLSFKDMANSILADLARIAAKKTVSSLFSTVLGGLGGGSASAAGAVSGFASGGYTGPGGINDPAGVVHRGEIVWSQSDIAKAGGVAAVEAMRQGKKGYAAGGVVGGYSPGLSPMQPNVNVTVIGAGSDGARSEAKMGQNGELDISVFLGKVESQIASNVATGRGAAYSAIKSRFKVEDRK</sequence>
<dbReference type="InterPro" id="IPR009628">
    <property type="entry name" value="Phage_tape_measure_N"/>
</dbReference>
<feature type="coiled-coil region" evidence="1">
    <location>
        <begin position="444"/>
        <end position="506"/>
    </location>
</feature>
<dbReference type="OrthoDB" id="2367at10239"/>
<evidence type="ECO:0000313" key="5">
    <source>
        <dbReference type="Proteomes" id="UP000001433"/>
    </source>
</evidence>
<dbReference type="InterPro" id="IPR006431">
    <property type="entry name" value="Phage_tape_meas_C"/>
</dbReference>
<dbReference type="Proteomes" id="UP000001433">
    <property type="component" value="Segment"/>
</dbReference>
<reference evidence="4 5" key="1">
    <citation type="journal article" date="2007" name="BMC Genomics">
        <title>Comparison of genomes of three Xanthomonas oryzae bacteriophages.</title>
        <authorList>
            <person name="Lee C.N."/>
            <person name="Hu R.M."/>
            <person name="Chow T.Y."/>
            <person name="Lin J.W."/>
            <person name="Chen H.Y."/>
            <person name="Tseng Y.H."/>
            <person name="Weng S.F."/>
        </authorList>
    </citation>
    <scope>NUCLEOTIDE SEQUENCE</scope>
</reference>
<dbReference type="KEGG" id="vg:5247107"/>
<dbReference type="EMBL" id="DQ777876">
    <property type="protein sequence ID" value="ABK00165.1"/>
    <property type="molecule type" value="Genomic_DNA"/>
</dbReference>
<organism evidence="4 5">
    <name type="scientific">Xanthomonas phage Xop411</name>
    <dbReference type="NCBI Taxonomy" id="2913975"/>
    <lineage>
        <taxon>Viruses</taxon>
        <taxon>Duplodnaviria</taxon>
        <taxon>Heunggongvirae</taxon>
        <taxon>Uroviricota</taxon>
        <taxon>Caudoviricetes</taxon>
        <taxon>Xipdecavirus</taxon>
        <taxon>Xipdecavirus Xop411</taxon>
    </lineage>
</organism>
<feature type="coiled-coil region" evidence="1">
    <location>
        <begin position="715"/>
        <end position="770"/>
    </location>
</feature>
<evidence type="ECO:0000259" key="3">
    <source>
        <dbReference type="Pfam" id="PF09718"/>
    </source>
</evidence>
<evidence type="ECO:0000256" key="1">
    <source>
        <dbReference type="SAM" id="Coils"/>
    </source>
</evidence>
<dbReference type="RefSeq" id="YP_001285687.1">
    <property type="nucleotide sequence ID" value="NC_009543.1"/>
</dbReference>
<feature type="coiled-coil region" evidence="1">
    <location>
        <begin position="559"/>
        <end position="626"/>
    </location>
</feature>
<evidence type="ECO:0000313" key="4">
    <source>
        <dbReference type="EMBL" id="ABK00165.1"/>
    </source>
</evidence>
<feature type="domain" description="Bacteriophage tail tape measure N-terminal" evidence="2">
    <location>
        <begin position="156"/>
        <end position="350"/>
    </location>
</feature>
<dbReference type="Pfam" id="PF06791">
    <property type="entry name" value="TMP_2"/>
    <property type="match status" value="1"/>
</dbReference>
<accession>A5H1M1</accession>
<evidence type="ECO:0000259" key="2">
    <source>
        <dbReference type="Pfam" id="PF06791"/>
    </source>
</evidence>
<dbReference type="NCBIfam" id="TIGR01541">
    <property type="entry name" value="tape_meas_lam_C"/>
    <property type="match status" value="1"/>
</dbReference>
<proteinExistence type="predicted"/>
<keyword evidence="1" id="KW-0175">Coiled coil</keyword>